<keyword evidence="4" id="KW-1185">Reference proteome</keyword>
<dbReference type="Proteomes" id="UP000282002">
    <property type="component" value="Chromosome"/>
</dbReference>
<evidence type="ECO:0000313" key="3">
    <source>
        <dbReference type="EMBL" id="AZL58100.1"/>
    </source>
</evidence>
<feature type="compositionally biased region" description="Polar residues" evidence="1">
    <location>
        <begin position="80"/>
        <end position="98"/>
    </location>
</feature>
<dbReference type="KEGG" id="taw:EI545_04160"/>
<proteinExistence type="predicted"/>
<reference evidence="3 4" key="1">
    <citation type="submission" date="2018-12" db="EMBL/GenBank/DDBJ databases">
        <title>Complete genome sequencing of Tabrizicola sp. K13M18.</title>
        <authorList>
            <person name="Bae J.-W."/>
        </authorList>
    </citation>
    <scope>NUCLEOTIDE SEQUENCE [LARGE SCALE GENOMIC DNA]</scope>
    <source>
        <strain evidence="3 4">K13M18</strain>
    </source>
</reference>
<feature type="compositionally biased region" description="Low complexity" evidence="1">
    <location>
        <begin position="99"/>
        <end position="118"/>
    </location>
</feature>
<sequence length="194" mass="19886">MFRYALCVACVAATPALSQTAGDDQPSTENWWDRVGSGFFSDEGLTVLRPEPEIRAHWTALSSDDQAAVLERCAILMNQAGTPDTSGTSVPSEQLGSNTELGETTTDGLATGDAGDGALQDDNVELPADEGAPRAEATADTATGAANETSVTGAIDGAEVHSPDDDVQTYTGLAGGVSPEDAQLRPVCSVIASI</sequence>
<dbReference type="AlphaFoldDB" id="A0A3S8U3C9"/>
<dbReference type="OrthoDB" id="8093117at2"/>
<dbReference type="EMBL" id="CP034328">
    <property type="protein sequence ID" value="AZL58100.1"/>
    <property type="molecule type" value="Genomic_DNA"/>
</dbReference>
<accession>A0A3S8U3C9</accession>
<feature type="chain" id="PRO_5019118411" evidence="2">
    <location>
        <begin position="22"/>
        <end position="194"/>
    </location>
</feature>
<evidence type="ECO:0000256" key="1">
    <source>
        <dbReference type="SAM" id="MobiDB-lite"/>
    </source>
</evidence>
<evidence type="ECO:0000256" key="2">
    <source>
        <dbReference type="SAM" id="SignalP"/>
    </source>
</evidence>
<feature type="region of interest" description="Disordered" evidence="1">
    <location>
        <begin position="80"/>
        <end position="125"/>
    </location>
</feature>
<gene>
    <name evidence="3" type="ORF">EI545_04160</name>
</gene>
<dbReference type="RefSeq" id="WP_125324301.1">
    <property type="nucleotide sequence ID" value="NZ_CP034328.1"/>
</dbReference>
<name>A0A3S8U3C9_9RHOB</name>
<feature type="signal peptide" evidence="2">
    <location>
        <begin position="1"/>
        <end position="21"/>
    </location>
</feature>
<protein>
    <submittedName>
        <fullName evidence="3">Uncharacterized protein</fullName>
    </submittedName>
</protein>
<evidence type="ECO:0000313" key="4">
    <source>
        <dbReference type="Proteomes" id="UP000282002"/>
    </source>
</evidence>
<organism evidence="3 4">
    <name type="scientific">Tabrizicola piscis</name>
    <dbReference type="NCBI Taxonomy" id="2494374"/>
    <lineage>
        <taxon>Bacteria</taxon>
        <taxon>Pseudomonadati</taxon>
        <taxon>Pseudomonadota</taxon>
        <taxon>Alphaproteobacteria</taxon>
        <taxon>Rhodobacterales</taxon>
        <taxon>Paracoccaceae</taxon>
        <taxon>Tabrizicola</taxon>
    </lineage>
</organism>
<keyword evidence="2" id="KW-0732">Signal</keyword>